<proteinExistence type="predicted"/>
<accession>A0A0K2UY83</accession>
<dbReference type="AlphaFoldDB" id="A0A0K2UY83"/>
<protein>
    <submittedName>
        <fullName evidence="1">Uncharacterized protein</fullName>
    </submittedName>
</protein>
<dbReference type="EMBL" id="HACA01025315">
    <property type="protein sequence ID" value="CDW42676.1"/>
    <property type="molecule type" value="Transcribed_RNA"/>
</dbReference>
<reference evidence="1" key="1">
    <citation type="submission" date="2014-05" db="EMBL/GenBank/DDBJ databases">
        <authorList>
            <person name="Chronopoulou M."/>
        </authorList>
    </citation>
    <scope>NUCLEOTIDE SEQUENCE</scope>
    <source>
        <tissue evidence="1">Whole organism</tissue>
    </source>
</reference>
<organism evidence="1">
    <name type="scientific">Lepeophtheirus salmonis</name>
    <name type="common">Salmon louse</name>
    <name type="synonym">Caligus salmonis</name>
    <dbReference type="NCBI Taxonomy" id="72036"/>
    <lineage>
        <taxon>Eukaryota</taxon>
        <taxon>Metazoa</taxon>
        <taxon>Ecdysozoa</taxon>
        <taxon>Arthropoda</taxon>
        <taxon>Crustacea</taxon>
        <taxon>Multicrustacea</taxon>
        <taxon>Hexanauplia</taxon>
        <taxon>Copepoda</taxon>
        <taxon>Siphonostomatoida</taxon>
        <taxon>Caligidae</taxon>
        <taxon>Lepeophtheirus</taxon>
    </lineage>
</organism>
<name>A0A0K2UY83_LEPSM</name>
<sequence>MIQLNIIETLISILQSSALDLHQDMIRKYTRLRTFIRIKALNISINYQKNNEICRKLKKLSHNI</sequence>
<evidence type="ECO:0000313" key="1">
    <source>
        <dbReference type="EMBL" id="CDW42676.1"/>
    </source>
</evidence>